<dbReference type="EMBL" id="JBDKWZ010000006">
    <property type="protein sequence ID" value="MEN7548723.1"/>
    <property type="molecule type" value="Genomic_DNA"/>
</dbReference>
<dbReference type="SUPFAM" id="SSF56925">
    <property type="entry name" value="OMPA-like"/>
    <property type="match status" value="1"/>
</dbReference>
<dbReference type="InterPro" id="IPR011250">
    <property type="entry name" value="OMP/PagP_B-barrel"/>
</dbReference>
<dbReference type="Gene3D" id="2.40.160.20">
    <property type="match status" value="1"/>
</dbReference>
<feature type="signal peptide" evidence="1">
    <location>
        <begin position="1"/>
        <end position="20"/>
    </location>
</feature>
<evidence type="ECO:0000256" key="1">
    <source>
        <dbReference type="SAM" id="SignalP"/>
    </source>
</evidence>
<dbReference type="Pfam" id="PF13568">
    <property type="entry name" value="OMP_b-brl_2"/>
    <property type="match status" value="1"/>
</dbReference>
<organism evidence="3 4">
    <name type="scientific">Rapidithrix thailandica</name>
    <dbReference type="NCBI Taxonomy" id="413964"/>
    <lineage>
        <taxon>Bacteria</taxon>
        <taxon>Pseudomonadati</taxon>
        <taxon>Bacteroidota</taxon>
        <taxon>Cytophagia</taxon>
        <taxon>Cytophagales</taxon>
        <taxon>Flammeovirgaceae</taxon>
        <taxon>Rapidithrix</taxon>
    </lineage>
</organism>
<dbReference type="AlphaFoldDB" id="A0AAW9S4B3"/>
<comment type="caution">
    <text evidence="3">The sequence shown here is derived from an EMBL/GenBank/DDBJ whole genome shotgun (WGS) entry which is preliminary data.</text>
</comment>
<accession>A0AAW9S4B3</accession>
<name>A0AAW9S4B3_9BACT</name>
<feature type="domain" description="Outer membrane protein beta-barrel" evidence="2">
    <location>
        <begin position="17"/>
        <end position="184"/>
    </location>
</feature>
<protein>
    <submittedName>
        <fullName evidence="3">Porin family protein</fullName>
    </submittedName>
</protein>
<evidence type="ECO:0000313" key="4">
    <source>
        <dbReference type="Proteomes" id="UP001403385"/>
    </source>
</evidence>
<reference evidence="3 4" key="1">
    <citation type="submission" date="2024-04" db="EMBL/GenBank/DDBJ databases">
        <title>Novel genus in family Flammeovirgaceae.</title>
        <authorList>
            <person name="Nguyen T.H."/>
            <person name="Vuong T.Q."/>
            <person name="Le H."/>
            <person name="Kim S.-G."/>
        </authorList>
    </citation>
    <scope>NUCLEOTIDE SEQUENCE [LARGE SCALE GENOMIC DNA]</scope>
    <source>
        <strain evidence="3 4">JCM 23209</strain>
    </source>
</reference>
<gene>
    <name evidence="3" type="ORF">AAG747_12435</name>
</gene>
<evidence type="ECO:0000313" key="3">
    <source>
        <dbReference type="EMBL" id="MEN7548723.1"/>
    </source>
</evidence>
<keyword evidence="4" id="KW-1185">Reference proteome</keyword>
<feature type="chain" id="PRO_5043813228" evidence="1">
    <location>
        <begin position="21"/>
        <end position="211"/>
    </location>
</feature>
<dbReference type="InterPro" id="IPR025665">
    <property type="entry name" value="Beta-barrel_OMP_2"/>
</dbReference>
<proteinExistence type="predicted"/>
<dbReference type="RefSeq" id="WP_346821500.1">
    <property type="nucleotide sequence ID" value="NZ_JBDKWZ010000006.1"/>
</dbReference>
<evidence type="ECO:0000259" key="2">
    <source>
        <dbReference type="Pfam" id="PF13568"/>
    </source>
</evidence>
<dbReference type="Proteomes" id="UP001403385">
    <property type="component" value="Unassembled WGS sequence"/>
</dbReference>
<sequence>MKKTILTVAFALFAVVFAQAQVSGGLKAGLNLNNLNSSQDGFDMDSKLGYHFGAYLEANVSEKFSIQPELLFSAQGAKRSETYEDFGIKISDDTKVNLNYLNVPVLVKFNINEMFNIYAGPQAGFVLSAKTKSEVEAMGHSEETEVDIKDDMKSIDFGLTFGVGVNLPAGLNATLRYNLGLSDTRENDDEGDAIKNGVFQLSVGYRLFGGN</sequence>
<keyword evidence="1" id="KW-0732">Signal</keyword>